<protein>
    <submittedName>
        <fullName evidence="6">RKD4</fullName>
    </submittedName>
</protein>
<keyword evidence="4" id="KW-0539">Nucleus</keyword>
<dbReference type="EMBL" id="JAOPGA020001853">
    <property type="protein sequence ID" value="KAL0491716.1"/>
    <property type="molecule type" value="Genomic_DNA"/>
</dbReference>
<evidence type="ECO:0000313" key="6">
    <source>
        <dbReference type="EMBL" id="KAL0491716.1"/>
    </source>
</evidence>
<dbReference type="InterPro" id="IPR003035">
    <property type="entry name" value="RWP-RK_dom"/>
</dbReference>
<evidence type="ECO:0000313" key="7">
    <source>
        <dbReference type="Proteomes" id="UP001431209"/>
    </source>
</evidence>
<dbReference type="Pfam" id="PF02042">
    <property type="entry name" value="RWP-RK"/>
    <property type="match status" value="1"/>
</dbReference>
<dbReference type="AlphaFoldDB" id="A0AAW2ZRD2"/>
<evidence type="ECO:0000256" key="3">
    <source>
        <dbReference type="ARBA" id="ARBA00023163"/>
    </source>
</evidence>
<dbReference type="PROSITE" id="PS51519">
    <property type="entry name" value="RWP_RK"/>
    <property type="match status" value="1"/>
</dbReference>
<proteinExistence type="predicted"/>
<gene>
    <name evidence="6" type="ORF">AKO1_000628</name>
</gene>
<evidence type="ECO:0000256" key="4">
    <source>
        <dbReference type="ARBA" id="ARBA00023242"/>
    </source>
</evidence>
<evidence type="ECO:0000256" key="2">
    <source>
        <dbReference type="ARBA" id="ARBA00023125"/>
    </source>
</evidence>
<dbReference type="GO" id="GO:0003677">
    <property type="term" value="F:DNA binding"/>
    <property type="evidence" value="ECO:0007669"/>
    <property type="project" value="UniProtKB-KW"/>
</dbReference>
<keyword evidence="3" id="KW-0804">Transcription</keyword>
<reference evidence="6 7" key="1">
    <citation type="submission" date="2024-03" db="EMBL/GenBank/DDBJ databases">
        <title>The Acrasis kona genome and developmental transcriptomes reveal deep origins of eukaryotic multicellular pathways.</title>
        <authorList>
            <person name="Sheikh S."/>
            <person name="Fu C.-J."/>
            <person name="Brown M.W."/>
            <person name="Baldauf S.L."/>
        </authorList>
    </citation>
    <scope>NUCLEOTIDE SEQUENCE [LARGE SCALE GENOMIC DNA]</scope>
    <source>
        <strain evidence="6 7">ATCC MYA-3509</strain>
    </source>
</reference>
<dbReference type="Proteomes" id="UP001431209">
    <property type="component" value="Unassembled WGS sequence"/>
</dbReference>
<name>A0AAW2ZRD2_9EUKA</name>
<sequence>MKQKNYYLPQLCEIETFFNVPLEMAAAKMNISKTKLKNLCREYGLLTWPYKRNKIQKEVKSHGRRAYYSNQETPTRTSLRNFFRNNHKQLIQQHNLEYTQQPVIHNNCYSQFSIRHDMSCYSPILPSLSDYFGDHFLKSTDPKFCESRSCTINYY</sequence>
<keyword evidence="7" id="KW-1185">Reference proteome</keyword>
<evidence type="ECO:0000259" key="5">
    <source>
        <dbReference type="PROSITE" id="PS51519"/>
    </source>
</evidence>
<organism evidence="6 7">
    <name type="scientific">Acrasis kona</name>
    <dbReference type="NCBI Taxonomy" id="1008807"/>
    <lineage>
        <taxon>Eukaryota</taxon>
        <taxon>Discoba</taxon>
        <taxon>Heterolobosea</taxon>
        <taxon>Tetramitia</taxon>
        <taxon>Eutetramitia</taxon>
        <taxon>Acrasidae</taxon>
        <taxon>Acrasis</taxon>
    </lineage>
</organism>
<feature type="domain" description="RWP-RK" evidence="5">
    <location>
        <begin position="1"/>
        <end position="77"/>
    </location>
</feature>
<comment type="caution">
    <text evidence="6">The sequence shown here is derived from an EMBL/GenBank/DDBJ whole genome shotgun (WGS) entry which is preliminary data.</text>
</comment>
<evidence type="ECO:0000256" key="1">
    <source>
        <dbReference type="ARBA" id="ARBA00023015"/>
    </source>
</evidence>
<keyword evidence="1" id="KW-0805">Transcription regulation</keyword>
<keyword evidence="2" id="KW-0238">DNA-binding</keyword>
<accession>A0AAW2ZRD2</accession>